<feature type="transmembrane region" description="Helical" evidence="1">
    <location>
        <begin position="96"/>
        <end position="115"/>
    </location>
</feature>
<accession>A0QUU9</accession>
<evidence type="ECO:0000313" key="3">
    <source>
        <dbReference type="Proteomes" id="UP000000757"/>
    </source>
</evidence>
<name>A0QUU9_MYCS2</name>
<dbReference type="AlphaFoldDB" id="A0QUU9"/>
<dbReference type="STRING" id="246196.MSMEG_2341"/>
<dbReference type="EMBL" id="CP000480">
    <property type="protein sequence ID" value="ABK74359.1"/>
    <property type="molecule type" value="Genomic_DNA"/>
</dbReference>
<dbReference type="PaxDb" id="246196-MSMEI_2281"/>
<dbReference type="KEGG" id="msb:LJ00_11640"/>
<keyword evidence="1" id="KW-0472">Membrane</keyword>
<evidence type="ECO:0000313" key="2">
    <source>
        <dbReference type="EMBL" id="ABK74359.1"/>
    </source>
</evidence>
<keyword evidence="1" id="KW-0812">Transmembrane</keyword>
<protein>
    <recommendedName>
        <fullName evidence="4">DUF2784 domain-containing protein</fullName>
    </recommendedName>
</protein>
<dbReference type="Proteomes" id="UP000000757">
    <property type="component" value="Chromosome"/>
</dbReference>
<reference evidence="2 3" key="1">
    <citation type="submission" date="2006-10" db="EMBL/GenBank/DDBJ databases">
        <authorList>
            <person name="Fleischmann R.D."/>
            <person name="Dodson R.J."/>
            <person name="Haft D.H."/>
            <person name="Merkel J.S."/>
            <person name="Nelson W.C."/>
            <person name="Fraser C.M."/>
        </authorList>
    </citation>
    <scope>NUCLEOTIDE SEQUENCE [LARGE SCALE GENOMIC DNA]</scope>
    <source>
        <strain evidence="3">ATCC 700084 / mc(2)155</strain>
    </source>
</reference>
<evidence type="ECO:0000256" key="1">
    <source>
        <dbReference type="SAM" id="Phobius"/>
    </source>
</evidence>
<dbReference type="OrthoDB" id="370375at2"/>
<organism evidence="2 3">
    <name type="scientific">Mycolicibacterium smegmatis (strain ATCC 700084 / mc(2)155)</name>
    <name type="common">Mycobacterium smegmatis</name>
    <dbReference type="NCBI Taxonomy" id="246196"/>
    <lineage>
        <taxon>Bacteria</taxon>
        <taxon>Bacillati</taxon>
        <taxon>Actinomycetota</taxon>
        <taxon>Actinomycetes</taxon>
        <taxon>Mycobacteriales</taxon>
        <taxon>Mycobacteriaceae</taxon>
        <taxon>Mycolicibacterium</taxon>
    </lineage>
</organism>
<gene>
    <name evidence="2" type="ordered locus">MSMEG_2341</name>
</gene>
<evidence type="ECO:0008006" key="4">
    <source>
        <dbReference type="Google" id="ProtNLM"/>
    </source>
</evidence>
<dbReference type="GeneID" id="93457132"/>
<dbReference type="InterPro" id="IPR021218">
    <property type="entry name" value="DUF2784"/>
</dbReference>
<sequence>MKKAYTALVAITVGAHFGYLLYLPSGGFLALRWPRTLAFHVPTVIWGAFVVALRLRCPLTHLEQWARVRAGLKPLPADDFIDHYADGVLYPANRTGAAQAAAFTAAALSWVLLFARRRRITSALTSASRMKTPAAR</sequence>
<dbReference type="RefSeq" id="WP_011728279.1">
    <property type="nucleotide sequence ID" value="NC_008596.1"/>
</dbReference>
<keyword evidence="3" id="KW-1185">Reference proteome</keyword>
<feature type="transmembrane region" description="Helical" evidence="1">
    <location>
        <begin position="6"/>
        <end position="25"/>
    </location>
</feature>
<dbReference type="KEGG" id="msm:MSMEG_2341"/>
<keyword evidence="1" id="KW-1133">Transmembrane helix</keyword>
<dbReference type="PATRIC" id="fig|246196.19.peg.2307"/>
<dbReference type="Pfam" id="PF10861">
    <property type="entry name" value="DUF2784"/>
    <property type="match status" value="1"/>
</dbReference>
<dbReference type="eggNOG" id="ENOG5032SH9">
    <property type="taxonomic scope" value="Bacteria"/>
</dbReference>
<proteinExistence type="predicted"/>